<protein>
    <submittedName>
        <fullName evidence="5">HPr family phosphocarrier protein</fullName>
    </submittedName>
</protein>
<feature type="domain" description="HPr" evidence="4">
    <location>
        <begin position="1"/>
        <end position="85"/>
    </location>
</feature>
<dbReference type="PROSITE" id="PS51350">
    <property type="entry name" value="PTS_HPR_DOM"/>
    <property type="match status" value="1"/>
</dbReference>
<dbReference type="InterPro" id="IPR000032">
    <property type="entry name" value="HPr-like"/>
</dbReference>
<dbReference type="PANTHER" id="PTHR33705:SF2">
    <property type="entry name" value="PHOSPHOCARRIER PROTEIN NPR"/>
    <property type="match status" value="1"/>
</dbReference>
<reference evidence="5" key="1">
    <citation type="journal article" date="2021" name="PeerJ">
        <title>Extensive microbial diversity within the chicken gut microbiome revealed by metagenomics and culture.</title>
        <authorList>
            <person name="Gilroy R."/>
            <person name="Ravi A."/>
            <person name="Getino M."/>
            <person name="Pursley I."/>
            <person name="Horton D.L."/>
            <person name="Alikhan N.F."/>
            <person name="Baker D."/>
            <person name="Gharbi K."/>
            <person name="Hall N."/>
            <person name="Watson M."/>
            <person name="Adriaenssens E.M."/>
            <person name="Foster-Nyarko E."/>
            <person name="Jarju S."/>
            <person name="Secka A."/>
            <person name="Antonio M."/>
            <person name="Oren A."/>
            <person name="Chaudhuri R.R."/>
            <person name="La Ragione R."/>
            <person name="Hildebrand F."/>
            <person name="Pallen M.J."/>
        </authorList>
    </citation>
    <scope>NUCLEOTIDE SEQUENCE</scope>
    <source>
        <strain evidence="5">CHK196-3914</strain>
    </source>
</reference>
<dbReference type="Pfam" id="PF00381">
    <property type="entry name" value="PTS-HPr"/>
    <property type="match status" value="1"/>
</dbReference>
<evidence type="ECO:0000313" key="6">
    <source>
        <dbReference type="Proteomes" id="UP000824116"/>
    </source>
</evidence>
<evidence type="ECO:0000256" key="2">
    <source>
        <dbReference type="ARBA" id="ARBA00022490"/>
    </source>
</evidence>
<evidence type="ECO:0000259" key="4">
    <source>
        <dbReference type="PROSITE" id="PS51350"/>
    </source>
</evidence>
<dbReference type="GO" id="GO:0005737">
    <property type="term" value="C:cytoplasm"/>
    <property type="evidence" value="ECO:0007669"/>
    <property type="project" value="UniProtKB-SubCell"/>
</dbReference>
<name>A0A9D2G6D9_9FIRM</name>
<dbReference type="CDD" id="cd00367">
    <property type="entry name" value="PTS-HPr_like"/>
    <property type="match status" value="1"/>
</dbReference>
<dbReference type="InterPro" id="IPR050399">
    <property type="entry name" value="HPr"/>
</dbReference>
<proteinExistence type="predicted"/>
<evidence type="ECO:0000256" key="1">
    <source>
        <dbReference type="ARBA" id="ARBA00004496"/>
    </source>
</evidence>
<dbReference type="Proteomes" id="UP000824116">
    <property type="component" value="Unassembled WGS sequence"/>
</dbReference>
<dbReference type="EMBL" id="DXAY01000039">
    <property type="protein sequence ID" value="HIZ73954.1"/>
    <property type="molecule type" value="Genomic_DNA"/>
</dbReference>
<comment type="caution">
    <text evidence="5">The sequence shown here is derived from an EMBL/GenBank/DDBJ whole genome shotgun (WGS) entry which is preliminary data.</text>
</comment>
<keyword evidence="2" id="KW-0963">Cytoplasm</keyword>
<sequence length="85" mass="9217">MKSFTYVIADRAGIHARPAGTVVKTAQKYVSDILIKKGEKEADAKKLMQLMALGVKCGEEITVEVSGEDEEAACAAVESIFREQL</sequence>
<reference evidence="5" key="2">
    <citation type="submission" date="2021-04" db="EMBL/GenBank/DDBJ databases">
        <authorList>
            <person name="Gilroy R."/>
        </authorList>
    </citation>
    <scope>NUCLEOTIDE SEQUENCE</scope>
    <source>
        <strain evidence="5">CHK196-3914</strain>
    </source>
</reference>
<evidence type="ECO:0000313" key="5">
    <source>
        <dbReference type="EMBL" id="HIZ73954.1"/>
    </source>
</evidence>
<dbReference type="SUPFAM" id="SSF55594">
    <property type="entry name" value="HPr-like"/>
    <property type="match status" value="1"/>
</dbReference>
<comment type="subcellular location">
    <subcellularLocation>
        <location evidence="1">Cytoplasm</location>
    </subcellularLocation>
</comment>
<evidence type="ECO:0000256" key="3">
    <source>
        <dbReference type="ARBA" id="ARBA00022683"/>
    </source>
</evidence>
<dbReference type="PANTHER" id="PTHR33705">
    <property type="entry name" value="PHOSPHOCARRIER PROTEIN HPR"/>
    <property type="match status" value="1"/>
</dbReference>
<dbReference type="PRINTS" id="PR00107">
    <property type="entry name" value="PHOSPHOCPHPR"/>
</dbReference>
<dbReference type="NCBIfam" id="TIGR01003">
    <property type="entry name" value="PTS_HPr_family"/>
    <property type="match status" value="1"/>
</dbReference>
<dbReference type="GO" id="GO:0009401">
    <property type="term" value="P:phosphoenolpyruvate-dependent sugar phosphotransferase system"/>
    <property type="evidence" value="ECO:0007669"/>
    <property type="project" value="UniProtKB-KW"/>
</dbReference>
<dbReference type="InterPro" id="IPR035895">
    <property type="entry name" value="HPr-like_sf"/>
</dbReference>
<gene>
    <name evidence="5" type="ORF">H9723_01735</name>
</gene>
<dbReference type="AlphaFoldDB" id="A0A9D2G6D9"/>
<keyword evidence="3" id="KW-0598">Phosphotransferase system</keyword>
<dbReference type="Gene3D" id="3.30.1340.10">
    <property type="entry name" value="HPr-like"/>
    <property type="match status" value="1"/>
</dbReference>
<organism evidence="5 6">
    <name type="scientific">Candidatus Mediterraneibacter stercoravium</name>
    <dbReference type="NCBI Taxonomy" id="2838685"/>
    <lineage>
        <taxon>Bacteria</taxon>
        <taxon>Bacillati</taxon>
        <taxon>Bacillota</taxon>
        <taxon>Clostridia</taxon>
        <taxon>Lachnospirales</taxon>
        <taxon>Lachnospiraceae</taxon>
        <taxon>Mediterraneibacter</taxon>
    </lineage>
</organism>
<accession>A0A9D2G6D9</accession>